<protein>
    <recommendedName>
        <fullName evidence="3">C-type lectin domain-containing protein</fullName>
    </recommendedName>
</protein>
<proteinExistence type="predicted"/>
<organism evidence="1 2">
    <name type="scientific">Dreissena polymorpha</name>
    <name type="common">Zebra mussel</name>
    <name type="synonym">Mytilus polymorpha</name>
    <dbReference type="NCBI Taxonomy" id="45954"/>
    <lineage>
        <taxon>Eukaryota</taxon>
        <taxon>Metazoa</taxon>
        <taxon>Spiralia</taxon>
        <taxon>Lophotrochozoa</taxon>
        <taxon>Mollusca</taxon>
        <taxon>Bivalvia</taxon>
        <taxon>Autobranchia</taxon>
        <taxon>Heteroconchia</taxon>
        <taxon>Euheterodonta</taxon>
        <taxon>Imparidentia</taxon>
        <taxon>Neoheterodontei</taxon>
        <taxon>Myida</taxon>
        <taxon>Dreissenoidea</taxon>
        <taxon>Dreissenidae</taxon>
        <taxon>Dreissena</taxon>
    </lineage>
</organism>
<evidence type="ECO:0008006" key="3">
    <source>
        <dbReference type="Google" id="ProtNLM"/>
    </source>
</evidence>
<evidence type="ECO:0000313" key="1">
    <source>
        <dbReference type="EMBL" id="KAH3785659.1"/>
    </source>
</evidence>
<name>A0A9D4IUQ3_DREPO</name>
<comment type="caution">
    <text evidence="1">The sequence shown here is derived from an EMBL/GenBank/DDBJ whole genome shotgun (WGS) entry which is preliminary data.</text>
</comment>
<evidence type="ECO:0000313" key="2">
    <source>
        <dbReference type="Proteomes" id="UP000828390"/>
    </source>
</evidence>
<dbReference type="Proteomes" id="UP000828390">
    <property type="component" value="Unassembled WGS sequence"/>
</dbReference>
<sequence>MCNFQPKNWSSAIQHCLNLIGTSVDKSKVWSLAGLQLNASFWTADYVSKIKTLDFPIDCEYRTLVTGNQISQTKFGNCSEIRNYICCDNTIIKSCVKNGNLARSVQM</sequence>
<dbReference type="EMBL" id="JAIWYP010000008">
    <property type="protein sequence ID" value="KAH3785659.1"/>
    <property type="molecule type" value="Genomic_DNA"/>
</dbReference>
<reference evidence="1" key="1">
    <citation type="journal article" date="2019" name="bioRxiv">
        <title>The Genome of the Zebra Mussel, Dreissena polymorpha: A Resource for Invasive Species Research.</title>
        <authorList>
            <person name="McCartney M.A."/>
            <person name="Auch B."/>
            <person name="Kono T."/>
            <person name="Mallez S."/>
            <person name="Zhang Y."/>
            <person name="Obille A."/>
            <person name="Becker A."/>
            <person name="Abrahante J.E."/>
            <person name="Garbe J."/>
            <person name="Badalamenti J.P."/>
            <person name="Herman A."/>
            <person name="Mangelson H."/>
            <person name="Liachko I."/>
            <person name="Sullivan S."/>
            <person name="Sone E.D."/>
            <person name="Koren S."/>
            <person name="Silverstein K.A.T."/>
            <person name="Beckman K.B."/>
            <person name="Gohl D.M."/>
        </authorList>
    </citation>
    <scope>NUCLEOTIDE SEQUENCE</scope>
    <source>
        <strain evidence="1">Duluth1</strain>
        <tissue evidence="1">Whole animal</tissue>
    </source>
</reference>
<reference evidence="1" key="2">
    <citation type="submission" date="2020-11" db="EMBL/GenBank/DDBJ databases">
        <authorList>
            <person name="McCartney M.A."/>
            <person name="Auch B."/>
            <person name="Kono T."/>
            <person name="Mallez S."/>
            <person name="Becker A."/>
            <person name="Gohl D.M."/>
            <person name="Silverstein K.A.T."/>
            <person name="Koren S."/>
            <person name="Bechman K.B."/>
            <person name="Herman A."/>
            <person name="Abrahante J.E."/>
            <person name="Garbe J."/>
        </authorList>
    </citation>
    <scope>NUCLEOTIDE SEQUENCE</scope>
    <source>
        <strain evidence="1">Duluth1</strain>
        <tissue evidence="1">Whole animal</tissue>
    </source>
</reference>
<keyword evidence="2" id="KW-1185">Reference proteome</keyword>
<accession>A0A9D4IUQ3</accession>
<gene>
    <name evidence="1" type="ORF">DPMN_163753</name>
</gene>
<dbReference type="AlphaFoldDB" id="A0A9D4IUQ3"/>